<dbReference type="PROSITE" id="PS50928">
    <property type="entry name" value="ABC_TM1"/>
    <property type="match status" value="1"/>
</dbReference>
<dbReference type="InterPro" id="IPR035906">
    <property type="entry name" value="MetI-like_sf"/>
</dbReference>
<accession>B5YC60</accession>
<dbReference type="Gene3D" id="1.10.3720.10">
    <property type="entry name" value="MetI-like"/>
    <property type="match status" value="1"/>
</dbReference>
<evidence type="ECO:0000256" key="2">
    <source>
        <dbReference type="ARBA" id="ARBA00022692"/>
    </source>
</evidence>
<dbReference type="PaxDb" id="309799-DICTH_0285"/>
<evidence type="ECO:0000256" key="4">
    <source>
        <dbReference type="ARBA" id="ARBA00023136"/>
    </source>
</evidence>
<dbReference type="HOGENOM" id="CLU_036879_1_0_0"/>
<comment type="similarity">
    <text evidence="5">Belongs to the binding-protein-dependent transport system permease family.</text>
</comment>
<comment type="subcellular location">
    <subcellularLocation>
        <location evidence="1 5">Cell membrane</location>
        <topology evidence="1 5">Multi-pass membrane protein</topology>
    </subcellularLocation>
</comment>
<dbReference type="Proteomes" id="UP000001733">
    <property type="component" value="Chromosome"/>
</dbReference>
<dbReference type="KEGG" id="dth:DICTH_0285"/>
<feature type="transmembrane region" description="Helical" evidence="5">
    <location>
        <begin position="191"/>
        <end position="218"/>
    </location>
</feature>
<keyword evidence="3 5" id="KW-1133">Transmembrane helix</keyword>
<evidence type="ECO:0000256" key="3">
    <source>
        <dbReference type="ARBA" id="ARBA00022989"/>
    </source>
</evidence>
<evidence type="ECO:0000313" key="8">
    <source>
        <dbReference type="Proteomes" id="UP000001733"/>
    </source>
</evidence>
<evidence type="ECO:0000259" key="6">
    <source>
        <dbReference type="PROSITE" id="PS50928"/>
    </source>
</evidence>
<dbReference type="Pfam" id="PF00528">
    <property type="entry name" value="BPD_transp_1"/>
    <property type="match status" value="1"/>
</dbReference>
<feature type="domain" description="ABC transmembrane type-1" evidence="6">
    <location>
        <begin position="108"/>
        <end position="323"/>
    </location>
</feature>
<dbReference type="InterPro" id="IPR000515">
    <property type="entry name" value="MetI-like"/>
</dbReference>
<dbReference type="eggNOG" id="COG0601">
    <property type="taxonomic scope" value="Bacteria"/>
</dbReference>
<feature type="transmembrane region" description="Helical" evidence="5">
    <location>
        <begin position="262"/>
        <end position="280"/>
    </location>
</feature>
<dbReference type="RefSeq" id="WP_012547767.1">
    <property type="nucleotide sequence ID" value="NC_011297.1"/>
</dbReference>
<dbReference type="AlphaFoldDB" id="B5YC60"/>
<proteinExistence type="inferred from homology"/>
<keyword evidence="8" id="KW-1185">Reference proteome</keyword>
<organism evidence="7 8">
    <name type="scientific">Dictyoglomus thermophilum (strain ATCC 35947 / DSM 3960 / H-6-12)</name>
    <dbReference type="NCBI Taxonomy" id="309799"/>
    <lineage>
        <taxon>Bacteria</taxon>
        <taxon>Pseudomonadati</taxon>
        <taxon>Dictyoglomota</taxon>
        <taxon>Dictyoglomia</taxon>
        <taxon>Dictyoglomales</taxon>
        <taxon>Dictyoglomaceae</taxon>
        <taxon>Dictyoglomus</taxon>
    </lineage>
</organism>
<dbReference type="GO" id="GO:0005886">
    <property type="term" value="C:plasma membrane"/>
    <property type="evidence" value="ECO:0007669"/>
    <property type="project" value="UniProtKB-SubCell"/>
</dbReference>
<keyword evidence="5" id="KW-0813">Transport</keyword>
<feature type="transmembrane region" description="Helical" evidence="5">
    <location>
        <begin position="155"/>
        <end position="179"/>
    </location>
</feature>
<dbReference type="STRING" id="309799.DICTH_0285"/>
<feature type="transmembrane region" description="Helical" evidence="5">
    <location>
        <begin position="12"/>
        <end position="29"/>
    </location>
</feature>
<feature type="transmembrane region" description="Helical" evidence="5">
    <location>
        <begin position="112"/>
        <end position="135"/>
    </location>
</feature>
<keyword evidence="4 5" id="KW-0472">Membrane</keyword>
<gene>
    <name evidence="7" type="ordered locus">DICTH_0285</name>
</gene>
<dbReference type="PANTHER" id="PTHR43376">
    <property type="entry name" value="OLIGOPEPTIDE TRANSPORT SYSTEM PERMEASE PROTEIN"/>
    <property type="match status" value="1"/>
</dbReference>
<dbReference type="SUPFAM" id="SSF161098">
    <property type="entry name" value="MetI-like"/>
    <property type="match status" value="1"/>
</dbReference>
<feature type="transmembrane region" description="Helical" evidence="5">
    <location>
        <begin position="300"/>
        <end position="323"/>
    </location>
</feature>
<reference evidence="7 8" key="1">
    <citation type="journal article" date="2014" name="Genome Announc.">
        <title>Complete Genome Sequence of the Extreme Thermophile Dictyoglomus thermophilum H-6-12.</title>
        <authorList>
            <person name="Coil D.A."/>
            <person name="Badger J.H."/>
            <person name="Forberger H.C."/>
            <person name="Riggs F."/>
            <person name="Madupu R."/>
            <person name="Fedorova N."/>
            <person name="Ward N."/>
            <person name="Robb F.T."/>
            <person name="Eisen J.A."/>
        </authorList>
    </citation>
    <scope>NUCLEOTIDE SEQUENCE [LARGE SCALE GENOMIC DNA]</scope>
    <source>
        <strain evidence="8">ATCC 35947 / DSM 3960 / H-6-12</strain>
    </source>
</reference>
<evidence type="ECO:0000256" key="1">
    <source>
        <dbReference type="ARBA" id="ARBA00004651"/>
    </source>
</evidence>
<dbReference type="EMBL" id="CP001146">
    <property type="protein sequence ID" value="ACI19135.1"/>
    <property type="molecule type" value="Genomic_DNA"/>
</dbReference>
<keyword evidence="2 5" id="KW-0812">Transmembrane</keyword>
<sequence>MENYVKYIITRFIQTLIVIFIGITIVFFAPRFTPMDPVQSVIMRAYSQSTVDASVIQGLVETLKDLYGLRGTIWEQYIRFWKHLLKGDLGPSFTMFPTPVIQIIFKALPWTIGLLLTSTLIAWLLGIILGTLVGYFPNKSFSKILSIIITCIYPIPYYIIALILIFIFCYIFPIFPLMGGVQIGLKPSFSLTYILSVIKHGFLPALSLIIGTTCFIFMTQRALVSTLIASDFIVFSEVAGLSRKRIFLYLIRNSMLPQITDLALFLGGIFGGALMTEIVFSYPGIGQILYSAILQSDFNLIMGISIFSVVGVAFAAFILDLIYPLLDPRIRVK</sequence>
<protein>
    <submittedName>
        <fullName evidence="7">Oligopeptide ABC transporter, permease protein</fullName>
    </submittedName>
</protein>
<dbReference type="OrthoDB" id="9809425at2"/>
<name>B5YC60_DICT6</name>
<evidence type="ECO:0000256" key="5">
    <source>
        <dbReference type="RuleBase" id="RU363032"/>
    </source>
</evidence>
<dbReference type="GO" id="GO:0055085">
    <property type="term" value="P:transmembrane transport"/>
    <property type="evidence" value="ECO:0007669"/>
    <property type="project" value="InterPro"/>
</dbReference>
<evidence type="ECO:0000313" key="7">
    <source>
        <dbReference type="EMBL" id="ACI19135.1"/>
    </source>
</evidence>
<dbReference type="PANTHER" id="PTHR43376:SF1">
    <property type="entry name" value="OLIGOPEPTIDE TRANSPORT SYSTEM PERMEASE PROTEIN"/>
    <property type="match status" value="1"/>
</dbReference>